<feature type="domain" description="Glycosyltransferase 61 catalytic" evidence="11">
    <location>
        <begin position="308"/>
        <end position="404"/>
    </location>
</feature>
<keyword evidence="6" id="KW-0325">Glycoprotein</keyword>
<keyword evidence="2" id="KW-0328">Glycosyltransferase</keyword>
<protein>
    <recommendedName>
        <fullName evidence="7">EGF domain-specific O-linked N-acetylglucosamine transferase</fullName>
        <ecNumber evidence="1">2.4.1.255</ecNumber>
    </recommendedName>
    <alternativeName>
        <fullName evidence="8">Extracellular O-linked N-acetylglucosamine transferase</fullName>
    </alternativeName>
</protein>
<evidence type="ECO:0000256" key="4">
    <source>
        <dbReference type="ARBA" id="ARBA00022729"/>
    </source>
</evidence>
<dbReference type="OrthoDB" id="529273at2759"/>
<evidence type="ECO:0000256" key="1">
    <source>
        <dbReference type="ARBA" id="ARBA00011970"/>
    </source>
</evidence>
<dbReference type="eggNOG" id="KOG4698">
    <property type="taxonomic scope" value="Eukaryota"/>
</dbReference>
<dbReference type="GO" id="GO:0097363">
    <property type="term" value="F:protein O-acetylglucosaminyltransferase activity"/>
    <property type="evidence" value="ECO:0007669"/>
    <property type="project" value="UniProtKB-EC"/>
</dbReference>
<dbReference type="HOGENOM" id="CLU_030112_1_0_1"/>
<evidence type="ECO:0000256" key="3">
    <source>
        <dbReference type="ARBA" id="ARBA00022679"/>
    </source>
</evidence>
<evidence type="ECO:0000259" key="11">
    <source>
        <dbReference type="Pfam" id="PF04577"/>
    </source>
</evidence>
<dbReference type="InterPro" id="IPR007657">
    <property type="entry name" value="Glycosyltransferase_61"/>
</dbReference>
<keyword evidence="3 12" id="KW-0808">Transferase</keyword>
<evidence type="ECO:0000313" key="12">
    <source>
        <dbReference type="EMBL" id="EQK97814.1"/>
    </source>
</evidence>
<dbReference type="EC" id="2.4.1.255" evidence="1"/>
<evidence type="ECO:0000256" key="6">
    <source>
        <dbReference type="ARBA" id="ARBA00023180"/>
    </source>
</evidence>
<name>T4ZXF6_OPHSC</name>
<evidence type="ECO:0000256" key="8">
    <source>
        <dbReference type="ARBA" id="ARBA00042574"/>
    </source>
</evidence>
<dbReference type="GO" id="GO:0005788">
    <property type="term" value="C:endoplasmic reticulum lumen"/>
    <property type="evidence" value="ECO:0007669"/>
    <property type="project" value="TreeGrafter"/>
</dbReference>
<keyword evidence="4" id="KW-0732">Signal</keyword>
<evidence type="ECO:0000256" key="10">
    <source>
        <dbReference type="ARBA" id="ARBA00049432"/>
    </source>
</evidence>
<dbReference type="PANTHER" id="PTHR20961:SF148">
    <property type="entry name" value="EGF DOMAIN-SPECIFIC O-LINKED N-ACETYLGLUCOSAMINE TRANSFERASE"/>
    <property type="match status" value="1"/>
</dbReference>
<sequence length="478" mass="53481">MLIPGSRRLRVPAVVLAAVLTLVFLLYNSDHNVRRGHALDRLVRPQTWLKPHPPSLPGLPPEYAIPSSESPWCQDRYGTRYLNNTRDWSASYCTRESASNFTCFWSSTASDRVDVMCLGRRAVFDASQQRFRLACQLRELSQQEKVDGVPAVPDQLTRHWYDTGPGIVMERAVLLGKTVPVPRKPATTTILVKREGNANLWHSLMEIISLSWTLDVLQMTVDDETGEPFLSPRAGRNAQVVLLDQHDEGNFIALWRLFAKMPIRHIHDLDDSEPPTDIVIPFAGGSNPLWQGDWVDLECHDSALVKTFVSRVLSHYNTSTPSRDADQVTVTFIHRTNTRKLIDEAEHIGALASAIPHMKLNVVDFAALPLTGQIDIIRGTDVLVGVHGAGLTHLMFLRPGSTVIEILPEGFQHKGFRNLAQMLGLNFLRTHAKMRGNASGSQQWQSDDVDIDGQKLMDVVGVGVRGLYSKDLRSHDVY</sequence>
<evidence type="ECO:0000256" key="7">
    <source>
        <dbReference type="ARBA" id="ARBA00040944"/>
    </source>
</evidence>
<dbReference type="PANTHER" id="PTHR20961">
    <property type="entry name" value="GLYCOSYLTRANSFERASE"/>
    <property type="match status" value="1"/>
</dbReference>
<accession>T4ZXF6</accession>
<organism evidence="12 13">
    <name type="scientific">Ophiocordyceps sinensis (strain Co18 / CGMCC 3.14243)</name>
    <name type="common">Yarsagumba caterpillar fungus</name>
    <name type="synonym">Hirsutella sinensis</name>
    <dbReference type="NCBI Taxonomy" id="911162"/>
    <lineage>
        <taxon>Eukaryota</taxon>
        <taxon>Fungi</taxon>
        <taxon>Dikarya</taxon>
        <taxon>Ascomycota</taxon>
        <taxon>Pezizomycotina</taxon>
        <taxon>Sordariomycetes</taxon>
        <taxon>Hypocreomycetidae</taxon>
        <taxon>Hypocreales</taxon>
        <taxon>Ophiocordycipitaceae</taxon>
        <taxon>Ophiocordyceps</taxon>
    </lineage>
</organism>
<dbReference type="Proteomes" id="UP000019374">
    <property type="component" value="Unassembled WGS sequence"/>
</dbReference>
<keyword evidence="5" id="KW-0256">Endoplasmic reticulum</keyword>
<evidence type="ECO:0000313" key="13">
    <source>
        <dbReference type="Proteomes" id="UP000019374"/>
    </source>
</evidence>
<reference evidence="12 13" key="1">
    <citation type="journal article" date="2013" name="Chin. Sci. Bull.">
        <title>Genome survey uncovers the secrets of sex and lifestyle in caterpillar fungus.</title>
        <authorList>
            <person name="Hu X."/>
            <person name="Zhang Y."/>
            <person name="Xiao G."/>
            <person name="Zheng P."/>
            <person name="Xia Y."/>
            <person name="Zhang X."/>
            <person name="St Leger R.J."/>
            <person name="Liu X."/>
            <person name="Wang C."/>
        </authorList>
    </citation>
    <scope>NUCLEOTIDE SEQUENCE [LARGE SCALE GENOMIC DNA]</scope>
    <source>
        <strain evidence="13">Co18 / CGMCC 3.14243</strain>
        <tissue evidence="12">Fruit-body</tissue>
    </source>
</reference>
<dbReference type="InterPro" id="IPR049625">
    <property type="entry name" value="Glyco_transf_61_cat"/>
</dbReference>
<dbReference type="AlphaFoldDB" id="T4ZXF6"/>
<proteinExistence type="predicted"/>
<evidence type="ECO:0000256" key="5">
    <source>
        <dbReference type="ARBA" id="ARBA00022824"/>
    </source>
</evidence>
<dbReference type="Pfam" id="PF04577">
    <property type="entry name" value="Glyco_transf_61"/>
    <property type="match status" value="1"/>
</dbReference>
<evidence type="ECO:0000256" key="2">
    <source>
        <dbReference type="ARBA" id="ARBA00022676"/>
    </source>
</evidence>
<gene>
    <name evidence="12" type="ORF">OCS_06474</name>
</gene>
<dbReference type="EMBL" id="KE656554">
    <property type="protein sequence ID" value="EQK97814.1"/>
    <property type="molecule type" value="Genomic_DNA"/>
</dbReference>
<comment type="catalytic activity">
    <reaction evidence="10">
        <text>L-threonyl-[protein] + UDP-N-acetyl-alpha-D-glucosamine = 3-O-(N-acetyl-beta-D-glucosaminyl)-L-threonyl-[protein] + UDP + H(+)</text>
        <dbReference type="Rhea" id="RHEA:48908"/>
        <dbReference type="Rhea" id="RHEA-COMP:11060"/>
        <dbReference type="Rhea" id="RHEA-COMP:12252"/>
        <dbReference type="ChEBI" id="CHEBI:15378"/>
        <dbReference type="ChEBI" id="CHEBI:30013"/>
        <dbReference type="ChEBI" id="CHEBI:57705"/>
        <dbReference type="ChEBI" id="CHEBI:58223"/>
        <dbReference type="ChEBI" id="CHEBI:90840"/>
        <dbReference type="EC" id="2.4.1.255"/>
    </reaction>
</comment>
<comment type="catalytic activity">
    <reaction evidence="9">
        <text>L-seryl-[protein] + UDP-N-acetyl-alpha-D-glucosamine = 3-O-(N-acetyl-beta-D-glucosaminyl)-L-seryl-[protein] + UDP + H(+)</text>
        <dbReference type="Rhea" id="RHEA:48904"/>
        <dbReference type="Rhea" id="RHEA-COMP:9863"/>
        <dbReference type="Rhea" id="RHEA-COMP:12251"/>
        <dbReference type="ChEBI" id="CHEBI:15378"/>
        <dbReference type="ChEBI" id="CHEBI:29999"/>
        <dbReference type="ChEBI" id="CHEBI:57705"/>
        <dbReference type="ChEBI" id="CHEBI:58223"/>
        <dbReference type="ChEBI" id="CHEBI:90838"/>
        <dbReference type="EC" id="2.4.1.255"/>
    </reaction>
</comment>
<evidence type="ECO:0000256" key="9">
    <source>
        <dbReference type="ARBA" id="ARBA00048317"/>
    </source>
</evidence>